<dbReference type="EMBL" id="CAAALY010125504">
    <property type="protein sequence ID" value="VEL31707.1"/>
    <property type="molecule type" value="Genomic_DNA"/>
</dbReference>
<sequence length="207" mass="23343">EVDAIGNRSTKLGIASHYLSSLAPQTSWIVQVDPKNELTFYYDTKTGEKSWEMPDNYRQYLIDFQNLCQLQQDCSSDHNLTPPKKEMRKHKSSIKKLKSPPKKSGQSIQYLSEYIAYSESDSDSDAPSTRIKNVHNSSEARDISQDDSIKAMAALDKPEDHDDVACMTHNSAPEKSEIDSKFIGPLLPKDEDKPTDGQLDFTPKVDN</sequence>
<dbReference type="Pfam" id="PF00397">
    <property type="entry name" value="WW"/>
    <property type="match status" value="1"/>
</dbReference>
<evidence type="ECO:0000313" key="3">
    <source>
        <dbReference type="EMBL" id="VEL31707.1"/>
    </source>
</evidence>
<dbReference type="CDD" id="cd00201">
    <property type="entry name" value="WW"/>
    <property type="match status" value="1"/>
</dbReference>
<feature type="non-terminal residue" evidence="3">
    <location>
        <position position="1"/>
    </location>
</feature>
<dbReference type="SUPFAM" id="SSF51045">
    <property type="entry name" value="WW domain"/>
    <property type="match status" value="1"/>
</dbReference>
<feature type="domain" description="WW" evidence="2">
    <location>
        <begin position="22"/>
        <end position="56"/>
    </location>
</feature>
<dbReference type="Proteomes" id="UP000784294">
    <property type="component" value="Unassembled WGS sequence"/>
</dbReference>
<comment type="caution">
    <text evidence="3">The sequence shown here is derived from an EMBL/GenBank/DDBJ whole genome shotgun (WGS) entry which is preliminary data.</text>
</comment>
<feature type="compositionally biased region" description="Basic residues" evidence="1">
    <location>
        <begin position="86"/>
        <end position="101"/>
    </location>
</feature>
<dbReference type="AlphaFoldDB" id="A0A448X9V6"/>
<dbReference type="OrthoDB" id="2444812at2759"/>
<keyword evidence="4" id="KW-1185">Reference proteome</keyword>
<reference evidence="3" key="1">
    <citation type="submission" date="2018-11" db="EMBL/GenBank/DDBJ databases">
        <authorList>
            <consortium name="Pathogen Informatics"/>
        </authorList>
    </citation>
    <scope>NUCLEOTIDE SEQUENCE</scope>
</reference>
<evidence type="ECO:0000259" key="2">
    <source>
        <dbReference type="PROSITE" id="PS50020"/>
    </source>
</evidence>
<dbReference type="SMART" id="SM00456">
    <property type="entry name" value="WW"/>
    <property type="match status" value="1"/>
</dbReference>
<accession>A0A448X9V6</accession>
<feature type="region of interest" description="Disordered" evidence="1">
    <location>
        <begin position="75"/>
        <end position="105"/>
    </location>
</feature>
<feature type="compositionally biased region" description="Polar residues" evidence="1">
    <location>
        <begin position="125"/>
        <end position="137"/>
    </location>
</feature>
<evidence type="ECO:0000256" key="1">
    <source>
        <dbReference type="SAM" id="MobiDB-lite"/>
    </source>
</evidence>
<gene>
    <name evidence="3" type="ORF">PXEA_LOCUS25147</name>
</gene>
<dbReference type="InterPro" id="IPR001202">
    <property type="entry name" value="WW_dom"/>
</dbReference>
<feature type="region of interest" description="Disordered" evidence="1">
    <location>
        <begin position="167"/>
        <end position="207"/>
    </location>
</feature>
<dbReference type="Gene3D" id="2.20.70.10">
    <property type="match status" value="1"/>
</dbReference>
<feature type="region of interest" description="Disordered" evidence="1">
    <location>
        <begin position="119"/>
        <end position="146"/>
    </location>
</feature>
<evidence type="ECO:0000313" key="4">
    <source>
        <dbReference type="Proteomes" id="UP000784294"/>
    </source>
</evidence>
<dbReference type="InterPro" id="IPR036020">
    <property type="entry name" value="WW_dom_sf"/>
</dbReference>
<organism evidence="3 4">
    <name type="scientific">Protopolystoma xenopodis</name>
    <dbReference type="NCBI Taxonomy" id="117903"/>
    <lineage>
        <taxon>Eukaryota</taxon>
        <taxon>Metazoa</taxon>
        <taxon>Spiralia</taxon>
        <taxon>Lophotrochozoa</taxon>
        <taxon>Platyhelminthes</taxon>
        <taxon>Monogenea</taxon>
        <taxon>Polyopisthocotylea</taxon>
        <taxon>Polystomatidea</taxon>
        <taxon>Polystomatidae</taxon>
        <taxon>Protopolystoma</taxon>
    </lineage>
</organism>
<dbReference type="PROSITE" id="PS50020">
    <property type="entry name" value="WW_DOMAIN_2"/>
    <property type="match status" value="1"/>
</dbReference>
<name>A0A448X9V6_9PLAT</name>
<protein>
    <recommendedName>
        <fullName evidence="2">WW domain-containing protein</fullName>
    </recommendedName>
</protein>
<proteinExistence type="predicted"/>